<organism evidence="1 2">
    <name type="scientific">Gracilariopsis chorda</name>
    <dbReference type="NCBI Taxonomy" id="448386"/>
    <lineage>
        <taxon>Eukaryota</taxon>
        <taxon>Rhodophyta</taxon>
        <taxon>Florideophyceae</taxon>
        <taxon>Rhodymeniophycidae</taxon>
        <taxon>Gracilariales</taxon>
        <taxon>Gracilariaceae</taxon>
        <taxon>Gracilariopsis</taxon>
    </lineage>
</organism>
<dbReference type="Proteomes" id="UP000247409">
    <property type="component" value="Unassembled WGS sequence"/>
</dbReference>
<evidence type="ECO:0000313" key="2">
    <source>
        <dbReference type="Proteomes" id="UP000247409"/>
    </source>
</evidence>
<comment type="caution">
    <text evidence="1">The sequence shown here is derived from an EMBL/GenBank/DDBJ whole genome shotgun (WGS) entry which is preliminary data.</text>
</comment>
<reference evidence="1 2" key="1">
    <citation type="journal article" date="2018" name="Mol. Biol. Evol.">
        <title>Analysis of the draft genome of the red seaweed Gracilariopsis chorda provides insights into genome size evolution in Rhodophyta.</title>
        <authorList>
            <person name="Lee J."/>
            <person name="Yang E.C."/>
            <person name="Graf L."/>
            <person name="Yang J.H."/>
            <person name="Qiu H."/>
            <person name="Zel Zion U."/>
            <person name="Chan C.X."/>
            <person name="Stephens T.G."/>
            <person name="Weber A.P.M."/>
            <person name="Boo G.H."/>
            <person name="Boo S.M."/>
            <person name="Kim K.M."/>
            <person name="Shin Y."/>
            <person name="Jung M."/>
            <person name="Lee S.J."/>
            <person name="Yim H.S."/>
            <person name="Lee J.H."/>
            <person name="Bhattacharya D."/>
            <person name="Yoon H.S."/>
        </authorList>
    </citation>
    <scope>NUCLEOTIDE SEQUENCE [LARGE SCALE GENOMIC DNA]</scope>
    <source>
        <strain evidence="1 2">SKKU-2015</strain>
        <tissue evidence="1">Whole body</tissue>
    </source>
</reference>
<name>A0A2V3IZD7_9FLOR</name>
<gene>
    <name evidence="1" type="ORF">BWQ96_03735</name>
</gene>
<dbReference type="EMBL" id="NBIV01000037">
    <property type="protein sequence ID" value="PXF46500.1"/>
    <property type="molecule type" value="Genomic_DNA"/>
</dbReference>
<sequence>MEYIWHIDPSRQNERYLNSHIYYFWDVDIEGDRTGTRGDTRYVFDLHTAYTTGVLTEREILVHADWHTDVNYGPVHYRVYYRRKDDKSELPGSIDLQVHPGTKPSINATLVAKLHIGIQRVLTSVRVELVN</sequence>
<evidence type="ECO:0000313" key="1">
    <source>
        <dbReference type="EMBL" id="PXF46500.1"/>
    </source>
</evidence>
<keyword evidence="2" id="KW-1185">Reference proteome</keyword>
<accession>A0A2V3IZD7</accession>
<dbReference type="AlphaFoldDB" id="A0A2V3IZD7"/>
<protein>
    <submittedName>
        <fullName evidence="1">Uncharacterized protein</fullName>
    </submittedName>
</protein>
<proteinExistence type="predicted"/>